<reference evidence="1 2" key="1">
    <citation type="submission" date="2019-06" db="EMBL/GenBank/DDBJ databases">
        <title>Complete genome sequence of Janthinobacterium sp. SNU WT3 isolated from diseased rainbow trout.</title>
        <authorList>
            <person name="Oh W.T."/>
            <person name="Park S.C."/>
        </authorList>
    </citation>
    <scope>NUCLEOTIDE SEQUENCE [LARGE SCALE GENOMIC DNA]</scope>
    <source>
        <strain evidence="1 2">SNU WT3</strain>
    </source>
</reference>
<evidence type="ECO:0008006" key="3">
    <source>
        <dbReference type="Google" id="ProtNLM"/>
    </source>
</evidence>
<evidence type="ECO:0000313" key="2">
    <source>
        <dbReference type="Proteomes" id="UP000316665"/>
    </source>
</evidence>
<accession>A0A4Y6RKH8</accession>
<dbReference type="OrthoDB" id="9953199at2"/>
<keyword evidence="2" id="KW-1185">Reference proteome</keyword>
<dbReference type="AlphaFoldDB" id="A0A4Y6RKH8"/>
<protein>
    <recommendedName>
        <fullName evidence="3">Tetratricopeptide repeat protein</fullName>
    </recommendedName>
</protein>
<dbReference type="RefSeq" id="WP_141172305.1">
    <property type="nucleotide sequence ID" value="NZ_CP041185.1"/>
</dbReference>
<name>A0A4Y6RKH8_9BURK</name>
<dbReference type="EMBL" id="CP041185">
    <property type="protein sequence ID" value="QDG73538.1"/>
    <property type="molecule type" value="Genomic_DNA"/>
</dbReference>
<sequence length="250" mass="28300">MIPIALTKIQDALEKLSPYMDLRTPIDEMTLRRIKNDVVKNMAVDPYLGSVALGNIALLEWNEAEVSAQYANVLRLRNNCESRAYFAMALQVLGKFEEASYYAREASKLAPTDLGLFREAILYTFNSGQFAVAASLCEDYKMRSPAQPYPDEEAIFSACKAMSKAGLDEALLVKCNSIAFELLRERRTAYASTTVESDLQDGCIIYFIKLDESVEKVDELDRELGERLFDRIPEFDPSKYWVGYAVESFQ</sequence>
<proteinExistence type="predicted"/>
<dbReference type="KEGG" id="jas:FJQ89_26250"/>
<evidence type="ECO:0000313" key="1">
    <source>
        <dbReference type="EMBL" id="QDG73538.1"/>
    </source>
</evidence>
<dbReference type="Proteomes" id="UP000316665">
    <property type="component" value="Chromosome"/>
</dbReference>
<organism evidence="1 2">
    <name type="scientific">Janthinobacterium tructae</name>
    <dbReference type="NCBI Taxonomy" id="2590869"/>
    <lineage>
        <taxon>Bacteria</taxon>
        <taxon>Pseudomonadati</taxon>
        <taxon>Pseudomonadota</taxon>
        <taxon>Betaproteobacteria</taxon>
        <taxon>Burkholderiales</taxon>
        <taxon>Oxalobacteraceae</taxon>
        <taxon>Janthinobacterium</taxon>
    </lineage>
</organism>
<gene>
    <name evidence="1" type="ORF">FJQ89_26250</name>
</gene>